<evidence type="ECO:0000313" key="3">
    <source>
        <dbReference type="Proteomes" id="UP001189429"/>
    </source>
</evidence>
<reference evidence="2" key="1">
    <citation type="submission" date="2023-10" db="EMBL/GenBank/DDBJ databases">
        <authorList>
            <person name="Chen Y."/>
            <person name="Shah S."/>
            <person name="Dougan E. K."/>
            <person name="Thang M."/>
            <person name="Chan C."/>
        </authorList>
    </citation>
    <scope>NUCLEOTIDE SEQUENCE [LARGE SCALE GENOMIC DNA]</scope>
</reference>
<feature type="chain" id="PRO_5046889387" evidence="1">
    <location>
        <begin position="29"/>
        <end position="176"/>
    </location>
</feature>
<accession>A0ABN9W6Q3</accession>
<name>A0ABN9W6Q3_9DINO</name>
<sequence length="176" mass="18724">SFEVGGIGFQFCLLCVSPISACTEGVLAEVEAFAEISIFKSSADWVFSGVIVCQELGADVGLCEDRLDDLKGLRSLGLDLDEDESLCEDRLEDLEGMRKHKFGLDPDEDEGLCEGRRGDPKGPYKTDFDLDLGEDEGPCFLCAGELLEAGAASRVALAAASILPGVPLESPQAFAV</sequence>
<gene>
    <name evidence="2" type="ORF">PCOR1329_LOCUS63458</name>
</gene>
<feature type="non-terminal residue" evidence="2">
    <location>
        <position position="1"/>
    </location>
</feature>
<protein>
    <submittedName>
        <fullName evidence="2">Uncharacterized protein</fullName>
    </submittedName>
</protein>
<proteinExistence type="predicted"/>
<dbReference type="EMBL" id="CAUYUJ010018055">
    <property type="protein sequence ID" value="CAK0880255.1"/>
    <property type="molecule type" value="Genomic_DNA"/>
</dbReference>
<feature type="signal peptide" evidence="1">
    <location>
        <begin position="1"/>
        <end position="28"/>
    </location>
</feature>
<comment type="caution">
    <text evidence="2">The sequence shown here is derived from an EMBL/GenBank/DDBJ whole genome shotgun (WGS) entry which is preliminary data.</text>
</comment>
<dbReference type="Proteomes" id="UP001189429">
    <property type="component" value="Unassembled WGS sequence"/>
</dbReference>
<keyword evidence="1" id="KW-0732">Signal</keyword>
<evidence type="ECO:0000256" key="1">
    <source>
        <dbReference type="SAM" id="SignalP"/>
    </source>
</evidence>
<keyword evidence="3" id="KW-1185">Reference proteome</keyword>
<evidence type="ECO:0000313" key="2">
    <source>
        <dbReference type="EMBL" id="CAK0880255.1"/>
    </source>
</evidence>
<organism evidence="2 3">
    <name type="scientific">Prorocentrum cordatum</name>
    <dbReference type="NCBI Taxonomy" id="2364126"/>
    <lineage>
        <taxon>Eukaryota</taxon>
        <taxon>Sar</taxon>
        <taxon>Alveolata</taxon>
        <taxon>Dinophyceae</taxon>
        <taxon>Prorocentrales</taxon>
        <taxon>Prorocentraceae</taxon>
        <taxon>Prorocentrum</taxon>
    </lineage>
</organism>